<comment type="caution">
    <text evidence="3">The sequence shown here is derived from an EMBL/GenBank/DDBJ whole genome shotgun (WGS) entry which is preliminary data.</text>
</comment>
<reference evidence="4" key="1">
    <citation type="journal article" date="2020" name="Nat. Commun.">
        <title>Genome assembly of wild tea tree DASZ reveals pedigree and selection history of tea varieties.</title>
        <authorList>
            <person name="Zhang W."/>
            <person name="Zhang Y."/>
            <person name="Qiu H."/>
            <person name="Guo Y."/>
            <person name="Wan H."/>
            <person name="Zhang X."/>
            <person name="Scossa F."/>
            <person name="Alseekh S."/>
            <person name="Zhang Q."/>
            <person name="Wang P."/>
            <person name="Xu L."/>
            <person name="Schmidt M.H."/>
            <person name="Jia X."/>
            <person name="Li D."/>
            <person name="Zhu A."/>
            <person name="Guo F."/>
            <person name="Chen W."/>
            <person name="Ni D."/>
            <person name="Usadel B."/>
            <person name="Fernie A.R."/>
            <person name="Wen W."/>
        </authorList>
    </citation>
    <scope>NUCLEOTIDE SEQUENCE [LARGE SCALE GENOMIC DNA]</scope>
    <source>
        <strain evidence="4">cv. G240</strain>
    </source>
</reference>
<dbReference type="AlphaFoldDB" id="A0A7J7H6F0"/>
<evidence type="ECO:0000256" key="1">
    <source>
        <dbReference type="SAM" id="MobiDB-lite"/>
    </source>
</evidence>
<evidence type="ECO:0000313" key="3">
    <source>
        <dbReference type="EMBL" id="KAF5947831.1"/>
    </source>
</evidence>
<protein>
    <recommendedName>
        <fullName evidence="2">DUF547 domain-containing protein</fullName>
    </recommendedName>
</protein>
<gene>
    <name evidence="3" type="ORF">HYC85_013788</name>
</gene>
<feature type="region of interest" description="Disordered" evidence="1">
    <location>
        <begin position="547"/>
        <end position="570"/>
    </location>
</feature>
<name>A0A7J7H6F0_CAMSI</name>
<dbReference type="Pfam" id="PF04784">
    <property type="entry name" value="DUF547"/>
    <property type="match status" value="1"/>
</dbReference>
<proteinExistence type="predicted"/>
<organism evidence="3 4">
    <name type="scientific">Camellia sinensis</name>
    <name type="common">Tea plant</name>
    <name type="synonym">Thea sinensis</name>
    <dbReference type="NCBI Taxonomy" id="4442"/>
    <lineage>
        <taxon>Eukaryota</taxon>
        <taxon>Viridiplantae</taxon>
        <taxon>Streptophyta</taxon>
        <taxon>Embryophyta</taxon>
        <taxon>Tracheophyta</taxon>
        <taxon>Spermatophyta</taxon>
        <taxon>Magnoliopsida</taxon>
        <taxon>eudicotyledons</taxon>
        <taxon>Gunneridae</taxon>
        <taxon>Pentapetalae</taxon>
        <taxon>asterids</taxon>
        <taxon>Ericales</taxon>
        <taxon>Theaceae</taxon>
        <taxon>Camellia</taxon>
    </lineage>
</organism>
<dbReference type="InterPro" id="IPR006869">
    <property type="entry name" value="DUF547"/>
</dbReference>
<dbReference type="PANTHER" id="PTHR46248:SF4">
    <property type="entry name" value="OS01G0147800 PROTEIN"/>
    <property type="match status" value="1"/>
</dbReference>
<sequence>MEEEIIWLERKVDHLKLSLYHEKHHHDHHHHQQTKDWGFLDAHPRQKQLQQQQQLQLAATTYGLSNHPMEVVSCRSLVSRSQDFQQHYHHDKVFRVLRERSASFVSPMDILSLPSSINSSYEEIAETSRCSRRRIRNHNHLDTKIGIEKPNELSEQLIKCLIGIFLKLNQASLGRKGLAIVPKHHPLSCMNSRGFISKTTFNYKALPAFSFDNTSNIDPYGIFLDFDGPIRDVGPYKHFIQITRSSLDISHISECFQAMGKLRVLMHTLCNVDLTFLTYKQKLAFWINIYNACIMHAFLQHGLPSTEEKLLALMNKAAINVGGIVLNALAIEHFILRHPSDSKHGPIDEKEMILQHAYGLGYPEPNVTFALCRGSMSSPALRVYTSDDIVNELGRAKVEYLEASVGVTSKKKIVVPKLLQWHMRDFADDMQSLLEWIYSELPHSGSLKRLIMECLIGETKSPIAKKAEIQVNDSEFRYLLPLMRKVAVLLMLPSATTNRSALVSTLSRDGNRVTRGSRPSSEKDNLYCNYCRRSHHTRETCWKLHGTPSDGRGDHPGTRGGRFGTRGHGANARAHLSNTVEPPSSSPVVSSAANVSGLSASDFEIALRHLLDRRASTSATGPYHEEED</sequence>
<dbReference type="EMBL" id="JACBKZ010000006">
    <property type="protein sequence ID" value="KAF5947831.1"/>
    <property type="molecule type" value="Genomic_DNA"/>
</dbReference>
<reference evidence="3 4" key="2">
    <citation type="submission" date="2020-07" db="EMBL/GenBank/DDBJ databases">
        <title>Genome assembly of wild tea tree DASZ reveals pedigree and selection history of tea varieties.</title>
        <authorList>
            <person name="Zhang W."/>
        </authorList>
    </citation>
    <scope>NUCLEOTIDE SEQUENCE [LARGE SCALE GENOMIC DNA]</scope>
    <source>
        <strain evidence="4">cv. G240</strain>
        <tissue evidence="3">Leaf</tissue>
    </source>
</reference>
<feature type="domain" description="DUF547" evidence="2">
    <location>
        <begin position="276"/>
        <end position="401"/>
    </location>
</feature>
<evidence type="ECO:0000313" key="4">
    <source>
        <dbReference type="Proteomes" id="UP000593564"/>
    </source>
</evidence>
<dbReference type="PANTHER" id="PTHR46248">
    <property type="entry name" value="EXPRESSED PROTEIN"/>
    <property type="match status" value="1"/>
</dbReference>
<dbReference type="Proteomes" id="UP000593564">
    <property type="component" value="Unassembled WGS sequence"/>
</dbReference>
<evidence type="ECO:0000259" key="2">
    <source>
        <dbReference type="Pfam" id="PF04784"/>
    </source>
</evidence>
<accession>A0A7J7H6F0</accession>
<feature type="compositionally biased region" description="Gly residues" evidence="1">
    <location>
        <begin position="558"/>
        <end position="567"/>
    </location>
</feature>
<keyword evidence="4" id="KW-1185">Reference proteome</keyword>